<reference evidence="1" key="1">
    <citation type="submission" date="2022-08" db="EMBL/GenBank/DDBJ databases">
        <title>Genome Sequence of Fusarium decemcellulare.</title>
        <authorList>
            <person name="Buettner E."/>
        </authorList>
    </citation>
    <scope>NUCLEOTIDE SEQUENCE</scope>
    <source>
        <strain evidence="1">Babe19</strain>
    </source>
</reference>
<evidence type="ECO:0000313" key="2">
    <source>
        <dbReference type="Proteomes" id="UP001148629"/>
    </source>
</evidence>
<protein>
    <submittedName>
        <fullName evidence="1">Uncharacterized protein</fullName>
    </submittedName>
</protein>
<keyword evidence="2" id="KW-1185">Reference proteome</keyword>
<sequence length="105" mass="11533">MMAKGNKRGNEVESPTSTGSKGFQSLAFACLLIGLELPLKTLLFDILTASNLLGSTFFDVEFIQTRLHIGRPVGRIIITWPTVIIFLVIVVDEVVQLLVVFVVKS</sequence>
<accession>A0ACC1RFJ0</accession>
<organism evidence="1 2">
    <name type="scientific">Fusarium decemcellulare</name>
    <dbReference type="NCBI Taxonomy" id="57161"/>
    <lineage>
        <taxon>Eukaryota</taxon>
        <taxon>Fungi</taxon>
        <taxon>Dikarya</taxon>
        <taxon>Ascomycota</taxon>
        <taxon>Pezizomycotina</taxon>
        <taxon>Sordariomycetes</taxon>
        <taxon>Hypocreomycetidae</taxon>
        <taxon>Hypocreales</taxon>
        <taxon>Nectriaceae</taxon>
        <taxon>Fusarium</taxon>
        <taxon>Fusarium decemcellulare species complex</taxon>
    </lineage>
</organism>
<proteinExistence type="predicted"/>
<evidence type="ECO:0000313" key="1">
    <source>
        <dbReference type="EMBL" id="KAJ3511045.1"/>
    </source>
</evidence>
<comment type="caution">
    <text evidence="1">The sequence shown here is derived from an EMBL/GenBank/DDBJ whole genome shotgun (WGS) entry which is preliminary data.</text>
</comment>
<dbReference type="EMBL" id="JANRMS010004172">
    <property type="protein sequence ID" value="KAJ3511045.1"/>
    <property type="molecule type" value="Genomic_DNA"/>
</dbReference>
<name>A0ACC1RFJ0_9HYPO</name>
<dbReference type="Proteomes" id="UP001148629">
    <property type="component" value="Unassembled WGS sequence"/>
</dbReference>
<gene>
    <name evidence="1" type="ORF">NM208_g15468</name>
</gene>